<dbReference type="Gene3D" id="2.10.25.10">
    <property type="entry name" value="Laminin"/>
    <property type="match status" value="1"/>
</dbReference>
<accession>A0ABN9LSR2</accession>
<reference evidence="7" key="1">
    <citation type="submission" date="2023-07" db="EMBL/GenBank/DDBJ databases">
        <authorList>
            <person name="Stuckert A."/>
        </authorList>
    </citation>
    <scope>NUCLEOTIDE SEQUENCE</scope>
</reference>
<evidence type="ECO:0000256" key="2">
    <source>
        <dbReference type="ARBA" id="ARBA00022729"/>
    </source>
</evidence>
<proteinExistence type="predicted"/>
<evidence type="ECO:0000256" key="4">
    <source>
        <dbReference type="ARBA" id="ARBA00023157"/>
    </source>
</evidence>
<comment type="subcellular location">
    <subcellularLocation>
        <location evidence="1">Membrane</location>
    </subcellularLocation>
</comment>
<dbReference type="InterPro" id="IPR001846">
    <property type="entry name" value="VWF_type-D"/>
</dbReference>
<sequence length="321" mass="35949">MEEIPLTAMNKDLYPKRVNDVSFNLPLNLRESGIWVWQHGMTVFLSTTFGLEVIYDLDLQVIVKISSSFYGQVCGLCGNYNGDNADDYSHIGGNFNVDKATFGAAKKNRILEMTCEIHCPSYACPKCEERLLYEGKDFCGLLLSEKGMFSACHDHVDPTEYFDKCVLDLCREDGDSRVLCNSMKSYVAMCQQVGITQIKWRSENFCRLDCPDHSHYVICSDPCETTCNVIDVPAAACSGTCSEGCRCDAGYYRDINKCVPLDQCGCHVEGKYYTINENFLEDNCLQICTCQVGGAVTCKVHKCPEGSSCKRILDRTFICVK</sequence>
<dbReference type="SUPFAM" id="SSF57567">
    <property type="entry name" value="Serine protease inhibitors"/>
    <property type="match status" value="1"/>
</dbReference>
<dbReference type="InterPro" id="IPR002919">
    <property type="entry name" value="TIL_dom"/>
</dbReference>
<dbReference type="Pfam" id="PF12714">
    <property type="entry name" value="TILa"/>
    <property type="match status" value="1"/>
</dbReference>
<evidence type="ECO:0000259" key="6">
    <source>
        <dbReference type="PROSITE" id="PS51233"/>
    </source>
</evidence>
<dbReference type="CDD" id="cd19941">
    <property type="entry name" value="TIL"/>
    <property type="match status" value="1"/>
</dbReference>
<dbReference type="PROSITE" id="PS51233">
    <property type="entry name" value="VWFD"/>
    <property type="match status" value="1"/>
</dbReference>
<dbReference type="Pfam" id="PF00094">
    <property type="entry name" value="VWD"/>
    <property type="match status" value="1"/>
</dbReference>
<keyword evidence="8" id="KW-1185">Reference proteome</keyword>
<keyword evidence="4" id="KW-1015">Disulfide bond</keyword>
<evidence type="ECO:0000256" key="5">
    <source>
        <dbReference type="ARBA" id="ARBA00023180"/>
    </source>
</evidence>
<dbReference type="PANTHER" id="PTHR46160:SF9">
    <property type="entry name" value="PROTEIN PRY2-RELATED"/>
    <property type="match status" value="1"/>
</dbReference>
<keyword evidence="2" id="KW-0732">Signal</keyword>
<dbReference type="SMART" id="SM00832">
    <property type="entry name" value="C8"/>
    <property type="match status" value="1"/>
</dbReference>
<dbReference type="EMBL" id="CAUEEQ010025744">
    <property type="protein sequence ID" value="CAJ0946729.1"/>
    <property type="molecule type" value="Genomic_DNA"/>
</dbReference>
<protein>
    <recommendedName>
        <fullName evidence="6">VWFD domain-containing protein</fullName>
    </recommendedName>
</protein>
<dbReference type="InterPro" id="IPR052749">
    <property type="entry name" value="Alpha-tectorin"/>
</dbReference>
<dbReference type="Proteomes" id="UP001176940">
    <property type="component" value="Unassembled WGS sequence"/>
</dbReference>
<keyword evidence="3" id="KW-0472">Membrane</keyword>
<evidence type="ECO:0000313" key="7">
    <source>
        <dbReference type="EMBL" id="CAJ0946729.1"/>
    </source>
</evidence>
<dbReference type="Pfam" id="PF08742">
    <property type="entry name" value="C8"/>
    <property type="match status" value="1"/>
</dbReference>
<dbReference type="InterPro" id="IPR014853">
    <property type="entry name" value="VWF/SSPO/ZAN-like_Cys-rich_dom"/>
</dbReference>
<comment type="caution">
    <text evidence="7">The sequence shown here is derived from an EMBL/GenBank/DDBJ whole genome shotgun (WGS) entry which is preliminary data.</text>
</comment>
<keyword evidence="5" id="KW-0325">Glycoprotein</keyword>
<dbReference type="InterPro" id="IPR025615">
    <property type="entry name" value="TILa_dom"/>
</dbReference>
<dbReference type="InterPro" id="IPR036084">
    <property type="entry name" value="Ser_inhib-like_sf"/>
</dbReference>
<name>A0ABN9LSR2_9NEOB</name>
<evidence type="ECO:0000313" key="8">
    <source>
        <dbReference type="Proteomes" id="UP001176940"/>
    </source>
</evidence>
<dbReference type="PANTHER" id="PTHR46160">
    <property type="entry name" value="ALPHA-TECTORIN-RELATED"/>
    <property type="match status" value="1"/>
</dbReference>
<organism evidence="7 8">
    <name type="scientific">Ranitomeya imitator</name>
    <name type="common">mimic poison frog</name>
    <dbReference type="NCBI Taxonomy" id="111125"/>
    <lineage>
        <taxon>Eukaryota</taxon>
        <taxon>Metazoa</taxon>
        <taxon>Chordata</taxon>
        <taxon>Craniata</taxon>
        <taxon>Vertebrata</taxon>
        <taxon>Euteleostomi</taxon>
        <taxon>Amphibia</taxon>
        <taxon>Batrachia</taxon>
        <taxon>Anura</taxon>
        <taxon>Neobatrachia</taxon>
        <taxon>Hyloidea</taxon>
        <taxon>Dendrobatidae</taxon>
        <taxon>Dendrobatinae</taxon>
        <taxon>Ranitomeya</taxon>
    </lineage>
</organism>
<feature type="domain" description="VWFD" evidence="6">
    <location>
        <begin position="1"/>
        <end position="116"/>
    </location>
</feature>
<evidence type="ECO:0000256" key="1">
    <source>
        <dbReference type="ARBA" id="ARBA00004370"/>
    </source>
</evidence>
<gene>
    <name evidence="7" type="ORF">RIMI_LOCUS11398700</name>
</gene>
<dbReference type="Pfam" id="PF01826">
    <property type="entry name" value="TIL"/>
    <property type="match status" value="1"/>
</dbReference>
<evidence type="ECO:0000256" key="3">
    <source>
        <dbReference type="ARBA" id="ARBA00023136"/>
    </source>
</evidence>